<accession>A0AAP4BTE8</accession>
<protein>
    <submittedName>
        <fullName evidence="1">Uncharacterized protein</fullName>
    </submittedName>
</protein>
<gene>
    <name evidence="1" type="ORF">QPX54_01565</name>
</gene>
<dbReference type="Proteomes" id="UP001226160">
    <property type="component" value="Unassembled WGS sequence"/>
</dbReference>
<dbReference type="RefSeq" id="WP_284573188.1">
    <property type="nucleotide sequence ID" value="NZ_JASNUK010000028.1"/>
</dbReference>
<dbReference type="AlphaFoldDB" id="A0AAP4BTE8"/>
<reference evidence="1" key="1">
    <citation type="submission" date="2023-05" db="EMBL/GenBank/DDBJ databases">
        <title>Metabolic capabilities are highly conserved among human nasal-associated Corynebacterium species in pangenomic analyses.</title>
        <authorList>
            <person name="Tran T.H."/>
            <person name="Roberts A.Q."/>
            <person name="Escapa I.F."/>
            <person name="Gao W."/>
            <person name="Conlan S."/>
            <person name="Kong H."/>
            <person name="Segre J.A."/>
            <person name="Kelly M.S."/>
            <person name="Lemon K.P."/>
        </authorList>
    </citation>
    <scope>NUCLEOTIDE SEQUENCE</scope>
    <source>
        <strain evidence="1">KPL2654</strain>
    </source>
</reference>
<proteinExistence type="predicted"/>
<evidence type="ECO:0000313" key="1">
    <source>
        <dbReference type="EMBL" id="MDK4325206.1"/>
    </source>
</evidence>
<dbReference type="EMBL" id="JASNVP010000002">
    <property type="protein sequence ID" value="MDK4325206.1"/>
    <property type="molecule type" value="Genomic_DNA"/>
</dbReference>
<name>A0AAP4BTE8_9CORY</name>
<sequence length="132" mass="15294">MPTIQFDVLIPAEPAQRLRENYELACDKLVKSEMLKSAKLSFDNNPKVADDVVEQLHRIYEDEHNDDELEDGAMHRYRFEVDGVKGSVNQLTMALSRFLTPEAPLPNDRVLLENEQAYEQPATYPWTVNIFR</sequence>
<organism evidence="1 2">
    <name type="scientific">Corynebacterium propinquum</name>
    <dbReference type="NCBI Taxonomy" id="43769"/>
    <lineage>
        <taxon>Bacteria</taxon>
        <taxon>Bacillati</taxon>
        <taxon>Actinomycetota</taxon>
        <taxon>Actinomycetes</taxon>
        <taxon>Mycobacteriales</taxon>
        <taxon>Corynebacteriaceae</taxon>
        <taxon>Corynebacterium</taxon>
    </lineage>
</organism>
<comment type="caution">
    <text evidence="1">The sequence shown here is derived from an EMBL/GenBank/DDBJ whole genome shotgun (WGS) entry which is preliminary data.</text>
</comment>
<evidence type="ECO:0000313" key="2">
    <source>
        <dbReference type="Proteomes" id="UP001226160"/>
    </source>
</evidence>